<organism evidence="2 3">
    <name type="scientific">Marinobacter maroccanus</name>
    <dbReference type="NCBI Taxonomy" id="2055143"/>
    <lineage>
        <taxon>Bacteria</taxon>
        <taxon>Pseudomonadati</taxon>
        <taxon>Pseudomonadota</taxon>
        <taxon>Gammaproteobacteria</taxon>
        <taxon>Pseudomonadales</taxon>
        <taxon>Marinobacteraceae</taxon>
        <taxon>Marinobacter</taxon>
    </lineage>
</organism>
<comment type="caution">
    <text evidence="2">The sequence shown here is derived from an EMBL/GenBank/DDBJ whole genome shotgun (WGS) entry which is preliminary data.</text>
</comment>
<dbReference type="EMBL" id="PSSX01000038">
    <property type="protein sequence ID" value="PPI82379.1"/>
    <property type="molecule type" value="Genomic_DNA"/>
</dbReference>
<dbReference type="RefSeq" id="WP_104323505.1">
    <property type="nucleotide sequence ID" value="NZ_PSSX01000038.1"/>
</dbReference>
<keyword evidence="3" id="KW-1185">Reference proteome</keyword>
<dbReference type="OrthoDB" id="9840712at2"/>
<gene>
    <name evidence="2" type="ORF">KEHDKFFH_19895</name>
</gene>
<dbReference type="Proteomes" id="UP000239917">
    <property type="component" value="Unassembled WGS sequence"/>
</dbReference>
<evidence type="ECO:0000313" key="2">
    <source>
        <dbReference type="EMBL" id="PPI82379.1"/>
    </source>
</evidence>
<keyword evidence="1" id="KW-0472">Membrane</keyword>
<keyword evidence="1" id="KW-1133">Transmembrane helix</keyword>
<sequence length="87" mass="9458">MTQANTVQNYQCTGTLTSETINGNAVMACNGGTWTVQEIQQQDIETVFAEYLSPDPEMIGLVMGSALVFWAIGIGLSRVVQVMRKVT</sequence>
<dbReference type="AlphaFoldDB" id="A0A2S5Z4Q8"/>
<accession>A0A2S5Z4Q8</accession>
<name>A0A2S5Z4Q8_9GAMM</name>
<protein>
    <submittedName>
        <fullName evidence="2">Uncharacterized protein</fullName>
    </submittedName>
</protein>
<feature type="transmembrane region" description="Helical" evidence="1">
    <location>
        <begin position="58"/>
        <end position="80"/>
    </location>
</feature>
<reference evidence="2 3" key="1">
    <citation type="submission" date="2018-01" db="EMBL/GenBank/DDBJ databases">
        <title>Complete genome sequences of the type strains of Marinobacter flavimaris and Marinobacter maroccanus.</title>
        <authorList>
            <person name="Palau M."/>
            <person name="Boujida N."/>
            <person name="Manresa A."/>
            <person name="Minana-Galbis D."/>
        </authorList>
    </citation>
    <scope>NUCLEOTIDE SEQUENCE [LARGE SCALE GENOMIC DNA]</scope>
    <source>
        <strain evidence="2 3">N4</strain>
    </source>
</reference>
<keyword evidence="1" id="KW-0812">Transmembrane</keyword>
<evidence type="ECO:0000256" key="1">
    <source>
        <dbReference type="SAM" id="Phobius"/>
    </source>
</evidence>
<proteinExistence type="predicted"/>
<evidence type="ECO:0000313" key="3">
    <source>
        <dbReference type="Proteomes" id="UP000239917"/>
    </source>
</evidence>